<keyword evidence="2" id="KW-1185">Reference proteome</keyword>
<proteinExistence type="predicted"/>
<reference evidence="1 2" key="1">
    <citation type="journal article" date="2018" name="Sci. Rep.">
        <title>Genomic signatures of local adaptation to the degree of environmental predictability in rotifers.</title>
        <authorList>
            <person name="Franch-Gras L."/>
            <person name="Hahn C."/>
            <person name="Garcia-Roger E.M."/>
            <person name="Carmona M.J."/>
            <person name="Serra M."/>
            <person name="Gomez A."/>
        </authorList>
    </citation>
    <scope>NUCLEOTIDE SEQUENCE [LARGE SCALE GENOMIC DNA]</scope>
    <source>
        <strain evidence="1">HYR1</strain>
    </source>
</reference>
<accession>A0A3M7SE50</accession>
<name>A0A3M7SE50_BRAPC</name>
<protein>
    <submittedName>
        <fullName evidence="1">Uncharacterized protein</fullName>
    </submittedName>
</protein>
<evidence type="ECO:0000313" key="2">
    <source>
        <dbReference type="Proteomes" id="UP000276133"/>
    </source>
</evidence>
<sequence>MDLLINLQFTLSWHPEKKFILPKNFQLVATNVSNKIKTQSCQIDPLVGTFSISLNQELHVMENFLVGGVEKIVSKILDMDRAMVLDHNLNCKIIVIVFLSDFITFLPEARLEKNSAQIFEEFLNFQIILNIISDLSKFFKLKTFTGRFYKSNLLNKTNGRKFKICKLSISSFGINMCANNQLNFYGNTTPVSVLKDSDDLKGIEFVLKQIYTISN</sequence>
<organism evidence="1 2">
    <name type="scientific">Brachionus plicatilis</name>
    <name type="common">Marine rotifer</name>
    <name type="synonym">Brachionus muelleri</name>
    <dbReference type="NCBI Taxonomy" id="10195"/>
    <lineage>
        <taxon>Eukaryota</taxon>
        <taxon>Metazoa</taxon>
        <taxon>Spiralia</taxon>
        <taxon>Gnathifera</taxon>
        <taxon>Rotifera</taxon>
        <taxon>Eurotatoria</taxon>
        <taxon>Monogononta</taxon>
        <taxon>Pseudotrocha</taxon>
        <taxon>Ploima</taxon>
        <taxon>Brachionidae</taxon>
        <taxon>Brachionus</taxon>
    </lineage>
</organism>
<dbReference type="Proteomes" id="UP000276133">
    <property type="component" value="Unassembled WGS sequence"/>
</dbReference>
<evidence type="ECO:0000313" key="1">
    <source>
        <dbReference type="EMBL" id="RNA33848.1"/>
    </source>
</evidence>
<comment type="caution">
    <text evidence="1">The sequence shown here is derived from an EMBL/GenBank/DDBJ whole genome shotgun (WGS) entry which is preliminary data.</text>
</comment>
<dbReference type="EMBL" id="REGN01001570">
    <property type="protein sequence ID" value="RNA33848.1"/>
    <property type="molecule type" value="Genomic_DNA"/>
</dbReference>
<dbReference type="AlphaFoldDB" id="A0A3M7SE50"/>
<gene>
    <name evidence="1" type="ORF">BpHYR1_046763</name>
</gene>